<dbReference type="Pfam" id="PF04419">
    <property type="entry name" value="SERF-like_N"/>
    <property type="match status" value="1"/>
</dbReference>
<dbReference type="InterPro" id="IPR007513">
    <property type="entry name" value="SERF-like_N"/>
</dbReference>
<feature type="domain" description="Small EDRK-rich factor-like N-terminal" evidence="2">
    <location>
        <begin position="1"/>
        <end position="35"/>
    </location>
</feature>
<evidence type="ECO:0000256" key="1">
    <source>
        <dbReference type="SAM" id="MobiDB-lite"/>
    </source>
</evidence>
<dbReference type="EMBL" id="MCGR01000096">
    <property type="protein sequence ID" value="ORY54594.1"/>
    <property type="molecule type" value="Genomic_DNA"/>
</dbReference>
<feature type="region of interest" description="Disordered" evidence="1">
    <location>
        <begin position="1"/>
        <end position="72"/>
    </location>
</feature>
<keyword evidence="4" id="KW-1185">Reference proteome</keyword>
<protein>
    <recommendedName>
        <fullName evidence="2">Small EDRK-rich factor-like N-terminal domain-containing protein</fullName>
    </recommendedName>
</protein>
<accession>A0A1Y2D613</accession>
<dbReference type="Proteomes" id="UP000193467">
    <property type="component" value="Unassembled WGS sequence"/>
</dbReference>
<evidence type="ECO:0000259" key="2">
    <source>
        <dbReference type="Pfam" id="PF04419"/>
    </source>
</evidence>
<dbReference type="AlphaFoldDB" id="A0A1Y2D613"/>
<reference evidence="3 4" key="1">
    <citation type="submission" date="2016-07" db="EMBL/GenBank/DDBJ databases">
        <title>Pervasive Adenine N6-methylation of Active Genes in Fungi.</title>
        <authorList>
            <consortium name="DOE Joint Genome Institute"/>
            <person name="Mondo S.J."/>
            <person name="Dannebaum R.O."/>
            <person name="Kuo R.C."/>
            <person name="Labutti K."/>
            <person name="Haridas S."/>
            <person name="Kuo A."/>
            <person name="Salamov A."/>
            <person name="Ahrendt S.R."/>
            <person name="Lipzen A."/>
            <person name="Sullivan W."/>
            <person name="Andreopoulos W.B."/>
            <person name="Clum A."/>
            <person name="Lindquist E."/>
            <person name="Daum C."/>
            <person name="Ramamoorthy G.K."/>
            <person name="Gryganskyi A."/>
            <person name="Culley D."/>
            <person name="Magnuson J.K."/>
            <person name="James T.Y."/>
            <person name="O'Malley M.A."/>
            <person name="Stajich J.E."/>
            <person name="Spatafora J.W."/>
            <person name="Visel A."/>
            <person name="Grigoriev I.V."/>
        </authorList>
    </citation>
    <scope>NUCLEOTIDE SEQUENCE [LARGE SCALE GENOMIC DNA]</scope>
    <source>
        <strain evidence="3 4">62-1032</strain>
    </source>
</reference>
<feature type="compositionally biased region" description="Low complexity" evidence="1">
    <location>
        <begin position="58"/>
        <end position="72"/>
    </location>
</feature>
<feature type="compositionally biased region" description="Basic and acidic residues" evidence="1">
    <location>
        <begin position="1"/>
        <end position="13"/>
    </location>
</feature>
<sequence length="72" mass="7613">MARGNQRENDRAKAQKKAAAANKGNKDTGVSFKARQESDAQKMREKNALADAKKAAEADAAAAALRAAKAKQ</sequence>
<evidence type="ECO:0000313" key="3">
    <source>
        <dbReference type="EMBL" id="ORY54594.1"/>
    </source>
</evidence>
<proteinExistence type="predicted"/>
<feature type="compositionally biased region" description="Basic and acidic residues" evidence="1">
    <location>
        <begin position="34"/>
        <end position="57"/>
    </location>
</feature>
<dbReference type="InParanoid" id="A0A1Y2D613"/>
<name>A0A1Y2D613_9BASI</name>
<comment type="caution">
    <text evidence="3">The sequence shown here is derived from an EMBL/GenBank/DDBJ whole genome shotgun (WGS) entry which is preliminary data.</text>
</comment>
<organism evidence="3 4">
    <name type="scientific">Leucosporidium creatinivorum</name>
    <dbReference type="NCBI Taxonomy" id="106004"/>
    <lineage>
        <taxon>Eukaryota</taxon>
        <taxon>Fungi</taxon>
        <taxon>Dikarya</taxon>
        <taxon>Basidiomycota</taxon>
        <taxon>Pucciniomycotina</taxon>
        <taxon>Microbotryomycetes</taxon>
        <taxon>Leucosporidiales</taxon>
        <taxon>Leucosporidium</taxon>
    </lineage>
</organism>
<evidence type="ECO:0000313" key="4">
    <source>
        <dbReference type="Proteomes" id="UP000193467"/>
    </source>
</evidence>
<gene>
    <name evidence="3" type="ORF">BCR35DRAFT_335748</name>
</gene>